<sequence length="440" mass="48795">MTKVSPLCPIDATVVEDTGAAEKEKENSWIQEADCQCKWPLSSYESLKATGNSVTCLSPWGDQSPLILPCIRFRDLAIESVLAATGGTASIASPVMGNMSDAFIPSGIPGPNIIVDQICDAGFGLVDDLITGDPIDRAIDATKVNEWRGRLETSNAKELRITLKYKIGMRDAAVGFYRSSVHQDGDLFAKVKDYLDTEKGWLSPYLFASNRRPIIPRIVHPDLYSAMDLFCKNHRTDHAQGDYKIGETLLHESASIISFTRSVSPDIAQDGSNDSKEVPETHKSKLSALTSKLQRLNHKPEDSTESFSPRRAVLLVLGIKPFRKLVMNYILLNGCPAVVVPVKTGCPMVAWNALTLEHLHKLQPDTTELEGIVDVFYEFLDLCVDWDRVETEKSKEKDQRAALKEVIRGLLEAAIQTKECREALKIIDPQRSGVAMWRIP</sequence>
<proteinExistence type="predicted"/>
<dbReference type="EMBL" id="ML769383">
    <property type="protein sequence ID" value="KAE9411542.1"/>
    <property type="molecule type" value="Genomic_DNA"/>
</dbReference>
<name>A0A6A4IGN9_9AGAR</name>
<dbReference type="OrthoDB" id="3351042at2759"/>
<dbReference type="Proteomes" id="UP000799118">
    <property type="component" value="Unassembled WGS sequence"/>
</dbReference>
<keyword evidence="2" id="KW-1185">Reference proteome</keyword>
<protein>
    <submittedName>
        <fullName evidence="1">Uncharacterized protein</fullName>
    </submittedName>
</protein>
<evidence type="ECO:0000313" key="2">
    <source>
        <dbReference type="Proteomes" id="UP000799118"/>
    </source>
</evidence>
<evidence type="ECO:0000313" key="1">
    <source>
        <dbReference type="EMBL" id="KAE9411542.1"/>
    </source>
</evidence>
<reference evidence="1" key="1">
    <citation type="journal article" date="2019" name="Environ. Microbiol.">
        <title>Fungal ecological strategies reflected in gene transcription - a case study of two litter decomposers.</title>
        <authorList>
            <person name="Barbi F."/>
            <person name="Kohler A."/>
            <person name="Barry K."/>
            <person name="Baskaran P."/>
            <person name="Daum C."/>
            <person name="Fauchery L."/>
            <person name="Ihrmark K."/>
            <person name="Kuo A."/>
            <person name="LaButti K."/>
            <person name="Lipzen A."/>
            <person name="Morin E."/>
            <person name="Grigoriev I.V."/>
            <person name="Henrissat B."/>
            <person name="Lindahl B."/>
            <person name="Martin F."/>
        </authorList>
    </citation>
    <scope>NUCLEOTIDE SEQUENCE</scope>
    <source>
        <strain evidence="1">JB14</strain>
    </source>
</reference>
<gene>
    <name evidence="1" type="ORF">BT96DRAFT_952560</name>
</gene>
<accession>A0A6A4IGN9</accession>
<dbReference type="AlphaFoldDB" id="A0A6A4IGN9"/>
<organism evidence="1 2">
    <name type="scientific">Gymnopus androsaceus JB14</name>
    <dbReference type="NCBI Taxonomy" id="1447944"/>
    <lineage>
        <taxon>Eukaryota</taxon>
        <taxon>Fungi</taxon>
        <taxon>Dikarya</taxon>
        <taxon>Basidiomycota</taxon>
        <taxon>Agaricomycotina</taxon>
        <taxon>Agaricomycetes</taxon>
        <taxon>Agaricomycetidae</taxon>
        <taxon>Agaricales</taxon>
        <taxon>Marasmiineae</taxon>
        <taxon>Omphalotaceae</taxon>
        <taxon>Gymnopus</taxon>
    </lineage>
</organism>